<feature type="transmembrane region" description="Helical" evidence="2">
    <location>
        <begin position="580"/>
        <end position="599"/>
    </location>
</feature>
<keyword evidence="2" id="KW-0472">Membrane</keyword>
<feature type="transmembrane region" description="Helical" evidence="2">
    <location>
        <begin position="140"/>
        <end position="160"/>
    </location>
</feature>
<gene>
    <name evidence="3" type="ORF">OESDEN_04213</name>
</gene>
<feature type="transmembrane region" description="Helical" evidence="2">
    <location>
        <begin position="202"/>
        <end position="219"/>
    </location>
</feature>
<feature type="transmembrane region" description="Helical" evidence="2">
    <location>
        <begin position="172"/>
        <end position="195"/>
    </location>
</feature>
<proteinExistence type="predicted"/>
<feature type="region of interest" description="Disordered" evidence="1">
    <location>
        <begin position="258"/>
        <end position="349"/>
    </location>
</feature>
<feature type="transmembrane region" description="Helical" evidence="2">
    <location>
        <begin position="521"/>
        <end position="541"/>
    </location>
</feature>
<evidence type="ECO:0000256" key="1">
    <source>
        <dbReference type="SAM" id="MobiDB-lite"/>
    </source>
</evidence>
<keyword evidence="2" id="KW-0812">Transmembrane</keyword>
<dbReference type="Proteomes" id="UP000053660">
    <property type="component" value="Unassembled WGS sequence"/>
</dbReference>
<feature type="transmembrane region" description="Helical" evidence="2">
    <location>
        <begin position="114"/>
        <end position="133"/>
    </location>
</feature>
<feature type="transmembrane region" description="Helical" evidence="2">
    <location>
        <begin position="388"/>
        <end position="415"/>
    </location>
</feature>
<dbReference type="AlphaFoldDB" id="A0A0B1TEY2"/>
<name>A0A0B1TEY2_OESDE</name>
<evidence type="ECO:0000313" key="3">
    <source>
        <dbReference type="EMBL" id="KHJ95834.1"/>
    </source>
</evidence>
<evidence type="ECO:0000256" key="2">
    <source>
        <dbReference type="SAM" id="Phobius"/>
    </source>
</evidence>
<feature type="compositionally biased region" description="Low complexity" evidence="1">
    <location>
        <begin position="291"/>
        <end position="333"/>
    </location>
</feature>
<evidence type="ECO:0000313" key="4">
    <source>
        <dbReference type="Proteomes" id="UP000053660"/>
    </source>
</evidence>
<keyword evidence="4" id="KW-1185">Reference proteome</keyword>
<accession>A0A0B1TEY2</accession>
<feature type="transmembrane region" description="Helical" evidence="2">
    <location>
        <begin position="498"/>
        <end position="515"/>
    </location>
</feature>
<feature type="transmembrane region" description="Helical" evidence="2">
    <location>
        <begin position="436"/>
        <end position="459"/>
    </location>
</feature>
<sequence length="650" mass="70634">MSFQDDSVILSRLGILESKEESPHKVHSSPKKAASEKDRFVEVNIDGTADVKSDSDEEPVFDRNSLLSPNKSAKVYRKKHESYTCVYLILLLTYLAVGVGCPFSWITAQSGKEIPFSFLLENCAGLLIGCFAARLLCQRVNLIFLLFLASASLCGLSWTVSLYPNVVDARVIAALLGVCSGSILYVGLATWLIHWRGYYRKALFLYVLISLGSSFVLITQNEPRMNKESLGLVAPSVLLHKRQASFFPLSNETMLNFTSSNESTLRPKKPEVVEGIKSVETKSDKNEQMRKAAASNKTKAASTAAPSNDTTTTTTTPTPTTEGKPPSTTSTTPSSPPTLVTKRISESTTKIVRPSLQPTEFHSSITTTTISTLTAPSTLKVGEKNVRILTIVATTAVIFYLLAPVFCCIPCSVTSDLKFLRLFDPSVAGLTTGCRIRLASVQIIASFLEGLVEIVAIMFTTSEKNGHFIFWYHMIVMLSRVVVMISGTVAFSLTGCSIALLCSLLGSTLLLFGLTSSTVGFVLVSAGTGTFGLLVFFYIEVCVSPRGGTQLDYFIFSSIVGRCLCTALATIMPSVDSNQMIGIVLLGNAPLLVIFWLLVKSLRKAARLKEIMEYSSSPVMEAVGEYVSLIERTGDYDSADDQDEDDDLTG</sequence>
<organism evidence="3 4">
    <name type="scientific">Oesophagostomum dentatum</name>
    <name type="common">Nodular worm</name>
    <dbReference type="NCBI Taxonomy" id="61180"/>
    <lineage>
        <taxon>Eukaryota</taxon>
        <taxon>Metazoa</taxon>
        <taxon>Ecdysozoa</taxon>
        <taxon>Nematoda</taxon>
        <taxon>Chromadorea</taxon>
        <taxon>Rhabditida</taxon>
        <taxon>Rhabditina</taxon>
        <taxon>Rhabditomorpha</taxon>
        <taxon>Strongyloidea</taxon>
        <taxon>Strongylidae</taxon>
        <taxon>Oesophagostomum</taxon>
    </lineage>
</organism>
<feature type="transmembrane region" description="Helical" evidence="2">
    <location>
        <begin position="553"/>
        <end position="574"/>
    </location>
</feature>
<dbReference type="OrthoDB" id="5832016at2759"/>
<reference evidence="3 4" key="1">
    <citation type="submission" date="2014-03" db="EMBL/GenBank/DDBJ databases">
        <title>Draft genome of the hookworm Oesophagostomum dentatum.</title>
        <authorList>
            <person name="Mitreva M."/>
        </authorList>
    </citation>
    <scope>NUCLEOTIDE SEQUENCE [LARGE SCALE GENOMIC DNA]</scope>
    <source>
        <strain evidence="3 4">OD-Hann</strain>
    </source>
</reference>
<keyword evidence="2" id="KW-1133">Transmembrane helix</keyword>
<feature type="compositionally biased region" description="Basic and acidic residues" evidence="1">
    <location>
        <begin position="268"/>
        <end position="290"/>
    </location>
</feature>
<feature type="transmembrane region" description="Helical" evidence="2">
    <location>
        <begin position="471"/>
        <end position="491"/>
    </location>
</feature>
<protein>
    <submittedName>
        <fullName evidence="3">Uncharacterized protein</fullName>
    </submittedName>
</protein>
<feature type="transmembrane region" description="Helical" evidence="2">
    <location>
        <begin position="86"/>
        <end position="108"/>
    </location>
</feature>
<dbReference type="EMBL" id="KN549834">
    <property type="protein sequence ID" value="KHJ95834.1"/>
    <property type="molecule type" value="Genomic_DNA"/>
</dbReference>